<reference evidence="2" key="1">
    <citation type="submission" date="2016-11" db="UniProtKB">
        <authorList>
            <consortium name="WormBaseParasite"/>
        </authorList>
    </citation>
    <scope>IDENTIFICATION</scope>
    <source>
        <strain evidence="2">KR3021</strain>
    </source>
</reference>
<dbReference type="WBParaSite" id="RSKR_0000192200.1">
    <property type="protein sequence ID" value="RSKR_0000192200.1"/>
    <property type="gene ID" value="RSKR_0000192200"/>
</dbReference>
<proteinExistence type="predicted"/>
<accession>A0AC35TLN1</accession>
<organism evidence="1 2">
    <name type="scientific">Rhabditophanes sp. KR3021</name>
    <dbReference type="NCBI Taxonomy" id="114890"/>
    <lineage>
        <taxon>Eukaryota</taxon>
        <taxon>Metazoa</taxon>
        <taxon>Ecdysozoa</taxon>
        <taxon>Nematoda</taxon>
        <taxon>Chromadorea</taxon>
        <taxon>Rhabditida</taxon>
        <taxon>Tylenchina</taxon>
        <taxon>Panagrolaimomorpha</taxon>
        <taxon>Strongyloidoidea</taxon>
        <taxon>Alloionematidae</taxon>
        <taxon>Rhabditophanes</taxon>
    </lineage>
</organism>
<dbReference type="Proteomes" id="UP000095286">
    <property type="component" value="Unplaced"/>
</dbReference>
<sequence length="250" mass="27851">MTLIFWCLSAIFLITGFSSVRIDIVNRCNHTIWPGIQGSTPVENGGFKLNSGQSKSIDVPDRWTAGRIWARTGCNGNMDCETGFCKNNVQCGGAGGRPPASLAEFTLGGWGEQDYYDVSLVDGYNIQVTIEPIKGTYRTIGEKYDCKKAGKCRSNLLLSCPQPLRHLNSQGYTVGCFSACTKFNTDQYCCRGKFNTPQTCKLSNWPVNYPKYFKGNCPTAYSYIYDNKRSTFTCRGSNGRMSPDYRVTFC</sequence>
<protein>
    <submittedName>
        <fullName evidence="2">Thaumatin-like protein</fullName>
    </submittedName>
</protein>
<name>A0AC35TLN1_9BILA</name>
<evidence type="ECO:0000313" key="1">
    <source>
        <dbReference type="Proteomes" id="UP000095286"/>
    </source>
</evidence>
<evidence type="ECO:0000313" key="2">
    <source>
        <dbReference type="WBParaSite" id="RSKR_0000192200.1"/>
    </source>
</evidence>